<dbReference type="EMBL" id="WXEW01000005">
    <property type="protein sequence ID" value="NAS23877.1"/>
    <property type="molecule type" value="Genomic_DNA"/>
</dbReference>
<dbReference type="PANTHER" id="PTHR33993:SF14">
    <property type="entry name" value="GB|AAF24581.1"/>
    <property type="match status" value="1"/>
</dbReference>
<evidence type="ECO:0000313" key="2">
    <source>
        <dbReference type="EMBL" id="NAS23877.1"/>
    </source>
</evidence>
<gene>
    <name evidence="2" type="ORF">GT755_19535</name>
</gene>
<organism evidence="2 3">
    <name type="scientific">Herbidospora solisilvae</name>
    <dbReference type="NCBI Taxonomy" id="2696284"/>
    <lineage>
        <taxon>Bacteria</taxon>
        <taxon>Bacillati</taxon>
        <taxon>Actinomycetota</taxon>
        <taxon>Actinomycetes</taxon>
        <taxon>Streptosporangiales</taxon>
        <taxon>Streptosporangiaceae</taxon>
        <taxon>Herbidospora</taxon>
    </lineage>
</organism>
<dbReference type="SUPFAM" id="SSF54593">
    <property type="entry name" value="Glyoxalase/Bleomycin resistance protein/Dihydroxybiphenyl dioxygenase"/>
    <property type="match status" value="1"/>
</dbReference>
<dbReference type="InterPro" id="IPR029068">
    <property type="entry name" value="Glyas_Bleomycin-R_OHBP_Dase"/>
</dbReference>
<reference evidence="2 3" key="1">
    <citation type="submission" date="2020-01" db="EMBL/GenBank/DDBJ databases">
        <title>Herbidospora sp. NEAU-GS84 nov., a novel actinomycete isolated from soil.</title>
        <authorList>
            <person name="Han L."/>
        </authorList>
    </citation>
    <scope>NUCLEOTIDE SEQUENCE [LARGE SCALE GENOMIC DNA]</scope>
    <source>
        <strain evidence="2 3">NEAU-GS84</strain>
    </source>
</reference>
<comment type="caution">
    <text evidence="2">The sequence shown here is derived from an EMBL/GenBank/DDBJ whole genome shotgun (WGS) entry which is preliminary data.</text>
</comment>
<name>A0A7C9P0X2_9ACTN</name>
<accession>A0A7C9P0X2</accession>
<dbReference type="InterPro" id="IPR052164">
    <property type="entry name" value="Anthracycline_SecMetBiosynth"/>
</dbReference>
<dbReference type="Pfam" id="PF00903">
    <property type="entry name" value="Glyoxalase"/>
    <property type="match status" value="1"/>
</dbReference>
<dbReference type="InterPro" id="IPR004360">
    <property type="entry name" value="Glyas_Fos-R_dOase_dom"/>
</dbReference>
<dbReference type="PROSITE" id="PS51819">
    <property type="entry name" value="VOC"/>
    <property type="match status" value="1"/>
</dbReference>
<dbReference type="PANTHER" id="PTHR33993">
    <property type="entry name" value="GLYOXALASE-RELATED"/>
    <property type="match status" value="1"/>
</dbReference>
<evidence type="ECO:0000313" key="3">
    <source>
        <dbReference type="Proteomes" id="UP000479526"/>
    </source>
</evidence>
<feature type="domain" description="VOC" evidence="1">
    <location>
        <begin position="6"/>
        <end position="123"/>
    </location>
</feature>
<dbReference type="AlphaFoldDB" id="A0A7C9P0X2"/>
<dbReference type="Proteomes" id="UP000479526">
    <property type="component" value="Unassembled WGS sequence"/>
</dbReference>
<dbReference type="InterPro" id="IPR037523">
    <property type="entry name" value="VOC_core"/>
</dbReference>
<dbReference type="Gene3D" id="3.10.180.10">
    <property type="entry name" value="2,3-Dihydroxybiphenyl 1,2-Dioxygenase, domain 1"/>
    <property type="match status" value="1"/>
</dbReference>
<protein>
    <submittedName>
        <fullName evidence="2">VOC family protein</fullName>
    </submittedName>
</protein>
<keyword evidence="3" id="KW-1185">Reference proteome</keyword>
<evidence type="ECO:0000259" key="1">
    <source>
        <dbReference type="PROSITE" id="PS51819"/>
    </source>
</evidence>
<proteinExistence type="predicted"/>
<dbReference type="RefSeq" id="WP_161481086.1">
    <property type="nucleotide sequence ID" value="NZ_WXEW01000005.1"/>
</dbReference>
<sequence>MTMWGTVAWFEIATADPDAAQTFYGEVFGWRAVKDEKGAAAGMDYRLITAAGATAPTGGIMATDGAMPGHAVFTVAVRDVAQTCATVERLGGTVVARHEASESGPANAYVRDPAGNLFGLFTPPGGAA</sequence>